<dbReference type="CDD" id="cd04187">
    <property type="entry name" value="DPM1_like_bac"/>
    <property type="match status" value="1"/>
</dbReference>
<feature type="domain" description="Glycosyltransferase 2-like" evidence="9">
    <location>
        <begin position="8"/>
        <end position="171"/>
    </location>
</feature>
<evidence type="ECO:0000256" key="1">
    <source>
        <dbReference type="ARBA" id="ARBA00004141"/>
    </source>
</evidence>
<dbReference type="PANTHER" id="PTHR48090:SF1">
    <property type="entry name" value="PROPHAGE BACTOPRENOL GLUCOSYL TRANSFERASE HOMOLOG"/>
    <property type="match status" value="1"/>
</dbReference>
<reference evidence="10 11" key="1">
    <citation type="submission" date="2020-02" db="EMBL/GenBank/DDBJ databases">
        <authorList>
            <person name="Li G."/>
        </authorList>
    </citation>
    <scope>NUCLEOTIDE SEQUENCE [LARGE SCALE GENOMIC DNA]</scope>
    <source>
        <strain evidence="10 11">DSM 102029</strain>
    </source>
</reference>
<keyword evidence="4 8" id="KW-0812">Transmembrane</keyword>
<comment type="subcellular location">
    <subcellularLocation>
        <location evidence="1">Membrane</location>
        <topology evidence="1">Multi-pass membrane protein</topology>
    </subcellularLocation>
</comment>
<dbReference type="SUPFAM" id="SSF53448">
    <property type="entry name" value="Nucleotide-diphospho-sugar transferases"/>
    <property type="match status" value="1"/>
</dbReference>
<accession>A0A6P1YIA3</accession>
<dbReference type="RefSeq" id="WP_163073787.1">
    <property type="nucleotide sequence ID" value="NZ_CP048630.1"/>
</dbReference>
<evidence type="ECO:0000256" key="2">
    <source>
        <dbReference type="ARBA" id="ARBA00022676"/>
    </source>
</evidence>
<dbReference type="Proteomes" id="UP000464751">
    <property type="component" value="Chromosome"/>
</dbReference>
<keyword evidence="6 8" id="KW-0472">Membrane</keyword>
<feature type="transmembrane region" description="Helical" evidence="8">
    <location>
        <begin position="233"/>
        <end position="255"/>
    </location>
</feature>
<dbReference type="KEGG" id="apra:G3A50_02520"/>
<feature type="transmembrane region" description="Helical" evidence="8">
    <location>
        <begin position="267"/>
        <end position="287"/>
    </location>
</feature>
<gene>
    <name evidence="10" type="ORF">G3A50_02520</name>
</gene>
<dbReference type="GO" id="GO:0016757">
    <property type="term" value="F:glycosyltransferase activity"/>
    <property type="evidence" value="ECO:0007669"/>
    <property type="project" value="UniProtKB-KW"/>
</dbReference>
<dbReference type="InterPro" id="IPR029044">
    <property type="entry name" value="Nucleotide-diphossugar_trans"/>
</dbReference>
<evidence type="ECO:0000256" key="3">
    <source>
        <dbReference type="ARBA" id="ARBA00022679"/>
    </source>
</evidence>
<dbReference type="PANTHER" id="PTHR48090">
    <property type="entry name" value="UNDECAPRENYL-PHOSPHATE 4-DEOXY-4-FORMAMIDO-L-ARABINOSE TRANSFERASE-RELATED"/>
    <property type="match status" value="1"/>
</dbReference>
<dbReference type="Gene3D" id="3.90.550.10">
    <property type="entry name" value="Spore Coat Polysaccharide Biosynthesis Protein SpsA, Chain A"/>
    <property type="match status" value="1"/>
</dbReference>
<dbReference type="GO" id="GO:0005886">
    <property type="term" value="C:plasma membrane"/>
    <property type="evidence" value="ECO:0007669"/>
    <property type="project" value="TreeGrafter"/>
</dbReference>
<evidence type="ECO:0000256" key="8">
    <source>
        <dbReference type="SAM" id="Phobius"/>
    </source>
</evidence>
<keyword evidence="3 10" id="KW-0808">Transferase</keyword>
<dbReference type="Pfam" id="PF00535">
    <property type="entry name" value="Glycos_transf_2"/>
    <property type="match status" value="1"/>
</dbReference>
<dbReference type="AlphaFoldDB" id="A0A6P1YIA3"/>
<organism evidence="10 11">
    <name type="scientific">Ancylobacter pratisalsi</name>
    <dbReference type="NCBI Taxonomy" id="1745854"/>
    <lineage>
        <taxon>Bacteria</taxon>
        <taxon>Pseudomonadati</taxon>
        <taxon>Pseudomonadota</taxon>
        <taxon>Alphaproteobacteria</taxon>
        <taxon>Hyphomicrobiales</taxon>
        <taxon>Xanthobacteraceae</taxon>
        <taxon>Ancylobacter</taxon>
    </lineage>
</organism>
<evidence type="ECO:0000256" key="7">
    <source>
        <dbReference type="SAM" id="MobiDB-lite"/>
    </source>
</evidence>
<name>A0A6P1YIA3_9HYPH</name>
<sequence length="350" mass="38750">MSTRKLISFCIPVFNESGNVERLIARLQDVSESLSERYDFEFLFTDNCSEDDTVDKLKAAARTEPRIRIIRLSRNFGFQRSILTNYLNARGDALIQLDADLQDPPELAGDFLALWERGYKVVYGIRRKRLESGLMTRFRKAGYALIRQLSDEPIPLDAGDFRLIDRVIVEALQEYNDYAPYLRGAIATLGYPQTGIEYDRARREAGNSNFGITAMIRLGMDGLFSTSMVPLRLATWVGIAALAVSVLAIPVYAIARYTDPTFPTGLASVYVLILLSMGVNALLLGVFGEYIGRIFRNTRGGPITIIQERFEAAPVQAGPVKADPVKADPMDAATLEPGQPPRATLSPGEG</sequence>
<evidence type="ECO:0000313" key="10">
    <source>
        <dbReference type="EMBL" id="QIB32700.1"/>
    </source>
</evidence>
<feature type="region of interest" description="Disordered" evidence="7">
    <location>
        <begin position="320"/>
        <end position="350"/>
    </location>
</feature>
<proteinExistence type="predicted"/>
<keyword evidence="5 8" id="KW-1133">Transmembrane helix</keyword>
<evidence type="ECO:0000256" key="6">
    <source>
        <dbReference type="ARBA" id="ARBA00023136"/>
    </source>
</evidence>
<evidence type="ECO:0000259" key="9">
    <source>
        <dbReference type="Pfam" id="PF00535"/>
    </source>
</evidence>
<evidence type="ECO:0000256" key="5">
    <source>
        <dbReference type="ARBA" id="ARBA00022989"/>
    </source>
</evidence>
<keyword evidence="11" id="KW-1185">Reference proteome</keyword>
<dbReference type="EMBL" id="CP048630">
    <property type="protein sequence ID" value="QIB32700.1"/>
    <property type="molecule type" value="Genomic_DNA"/>
</dbReference>
<evidence type="ECO:0000256" key="4">
    <source>
        <dbReference type="ARBA" id="ARBA00022692"/>
    </source>
</evidence>
<protein>
    <submittedName>
        <fullName evidence="10">Glycosyltransferase family 2 protein</fullName>
    </submittedName>
</protein>
<evidence type="ECO:0000313" key="11">
    <source>
        <dbReference type="Proteomes" id="UP000464751"/>
    </source>
</evidence>
<dbReference type="InterPro" id="IPR050256">
    <property type="entry name" value="Glycosyltransferase_2"/>
</dbReference>
<keyword evidence="2" id="KW-0328">Glycosyltransferase</keyword>
<dbReference type="InterPro" id="IPR001173">
    <property type="entry name" value="Glyco_trans_2-like"/>
</dbReference>